<accession>A0A540VJE8</accession>
<dbReference type="PANTHER" id="PTHR10264">
    <property type="entry name" value="BAND 7 PROTEIN-RELATED"/>
    <property type="match status" value="1"/>
</dbReference>
<dbReference type="SUPFAM" id="SSF117892">
    <property type="entry name" value="Band 7/SPFH domain"/>
    <property type="match status" value="1"/>
</dbReference>
<evidence type="ECO:0000313" key="4">
    <source>
        <dbReference type="EMBL" id="TQE96861.1"/>
    </source>
</evidence>
<evidence type="ECO:0000259" key="3">
    <source>
        <dbReference type="SMART" id="SM00244"/>
    </source>
</evidence>
<dbReference type="PANTHER" id="PTHR10264:SF19">
    <property type="entry name" value="AT06885P-RELATED"/>
    <property type="match status" value="1"/>
</dbReference>
<dbReference type="AlphaFoldDB" id="A0A540VJE8"/>
<dbReference type="Pfam" id="PF01145">
    <property type="entry name" value="Band_7"/>
    <property type="match status" value="1"/>
</dbReference>
<feature type="coiled-coil region" evidence="2">
    <location>
        <begin position="212"/>
        <end position="319"/>
    </location>
</feature>
<dbReference type="Proteomes" id="UP000317371">
    <property type="component" value="Unassembled WGS sequence"/>
</dbReference>
<organism evidence="4 5">
    <name type="scientific">Litorilinea aerophila</name>
    <dbReference type="NCBI Taxonomy" id="1204385"/>
    <lineage>
        <taxon>Bacteria</taxon>
        <taxon>Bacillati</taxon>
        <taxon>Chloroflexota</taxon>
        <taxon>Caldilineae</taxon>
        <taxon>Caldilineales</taxon>
        <taxon>Caldilineaceae</taxon>
        <taxon>Litorilinea</taxon>
    </lineage>
</organism>
<comment type="caution">
    <text evidence="4">The sequence shown here is derived from an EMBL/GenBank/DDBJ whole genome shotgun (WGS) entry which is preliminary data.</text>
</comment>
<dbReference type="EMBL" id="VIGC01000006">
    <property type="protein sequence ID" value="TQE96861.1"/>
    <property type="molecule type" value="Genomic_DNA"/>
</dbReference>
<dbReference type="InterPro" id="IPR036013">
    <property type="entry name" value="Band_7/SPFH_dom_sf"/>
</dbReference>
<dbReference type="SMART" id="SM00244">
    <property type="entry name" value="PHB"/>
    <property type="match status" value="1"/>
</dbReference>
<evidence type="ECO:0000313" key="5">
    <source>
        <dbReference type="Proteomes" id="UP000317371"/>
    </source>
</evidence>
<protein>
    <recommendedName>
        <fullName evidence="3">Band 7 domain-containing protein</fullName>
    </recommendedName>
</protein>
<evidence type="ECO:0000256" key="1">
    <source>
        <dbReference type="ARBA" id="ARBA00008164"/>
    </source>
</evidence>
<evidence type="ECO:0000256" key="2">
    <source>
        <dbReference type="SAM" id="Coils"/>
    </source>
</evidence>
<keyword evidence="5" id="KW-1185">Reference proteome</keyword>
<gene>
    <name evidence="4" type="ORF">FKZ61_06320</name>
</gene>
<dbReference type="OrthoDB" id="151876at2"/>
<dbReference type="RefSeq" id="WP_141609233.1">
    <property type="nucleotide sequence ID" value="NZ_VIGC02000006.1"/>
</dbReference>
<comment type="similarity">
    <text evidence="1">Belongs to the band 7/mec-2 family.</text>
</comment>
<keyword evidence="2" id="KW-0175">Coiled coil</keyword>
<reference evidence="4 5" key="1">
    <citation type="submission" date="2019-06" db="EMBL/GenBank/DDBJ databases">
        <title>Genome sequence of Litorilinea aerophila BAA-2444.</title>
        <authorList>
            <person name="Maclea K.S."/>
            <person name="Maurais E.G."/>
            <person name="Iannazzi L.C."/>
        </authorList>
    </citation>
    <scope>NUCLEOTIDE SEQUENCE [LARGE SCALE GENOMIC DNA]</scope>
    <source>
        <strain evidence="4 5">ATCC BAA-2444</strain>
    </source>
</reference>
<dbReference type="InParanoid" id="A0A540VJE8"/>
<name>A0A540VJE8_9CHLR</name>
<sequence>MSNSTRLSLPMRPIVLALLAIIVLLLIFSFSSQFFYFFERVDEREVGVQFVSGRIKDVVGPGVYSDFGLFVELKRVSSQAIPFSVGDEELITRDKQRIGLMVTGDVFRPRLEEKDLLKSLWAEYSELYLSDDAARVRIEDRAKQAMKVCVGNRNFDDAVIGTARDELRECIDDELNKLAQNYGLRVDNVAVPEVILSPEVQARLDEIVQSRLQTEKAAQDKLKAEAEAAAEQARQEGEIRIQQSRIQEEARQQKTLAELEQQKIAAQRAVIEAERANELARVEAERAIIQAEKENELLAAQLDLEIQSARARAATEKAKAEIAVQLALAELYAANPGYLQLMMVQANASALQPSDKIIFTPEGTIPTLVLPGPGIVPTIETGTADAAQTTP</sequence>
<dbReference type="Gene3D" id="3.30.479.30">
    <property type="entry name" value="Band 7 domain"/>
    <property type="match status" value="1"/>
</dbReference>
<dbReference type="GO" id="GO:0005886">
    <property type="term" value="C:plasma membrane"/>
    <property type="evidence" value="ECO:0007669"/>
    <property type="project" value="InterPro"/>
</dbReference>
<proteinExistence type="inferred from homology"/>
<feature type="domain" description="Band 7" evidence="3">
    <location>
        <begin position="36"/>
        <end position="208"/>
    </location>
</feature>
<dbReference type="InterPro" id="IPR043202">
    <property type="entry name" value="Band-7_stomatin-like"/>
</dbReference>
<dbReference type="InterPro" id="IPR001107">
    <property type="entry name" value="Band_7"/>
</dbReference>